<evidence type="ECO:0000313" key="2">
    <source>
        <dbReference type="Proteomes" id="UP000000305"/>
    </source>
</evidence>
<organism evidence="1 2">
    <name type="scientific">Daphnia pulex</name>
    <name type="common">Water flea</name>
    <dbReference type="NCBI Taxonomy" id="6669"/>
    <lineage>
        <taxon>Eukaryota</taxon>
        <taxon>Metazoa</taxon>
        <taxon>Ecdysozoa</taxon>
        <taxon>Arthropoda</taxon>
        <taxon>Crustacea</taxon>
        <taxon>Branchiopoda</taxon>
        <taxon>Diplostraca</taxon>
        <taxon>Cladocera</taxon>
        <taxon>Anomopoda</taxon>
        <taxon>Daphniidae</taxon>
        <taxon>Daphnia</taxon>
    </lineage>
</organism>
<protein>
    <submittedName>
        <fullName evidence="1">Uncharacterized protein</fullName>
    </submittedName>
</protein>
<dbReference type="InParanoid" id="E9FVK9"/>
<dbReference type="HOGENOM" id="CLU_1817724_0_0_1"/>
<gene>
    <name evidence="1" type="ORF">DAPPUDRAFT_233740</name>
</gene>
<dbReference type="EMBL" id="GL732525">
    <property type="protein sequence ID" value="EFX88575.1"/>
    <property type="molecule type" value="Genomic_DNA"/>
</dbReference>
<dbReference type="Proteomes" id="UP000000305">
    <property type="component" value="Unassembled WGS sequence"/>
</dbReference>
<evidence type="ECO:0000313" key="1">
    <source>
        <dbReference type="EMBL" id="EFX88575.1"/>
    </source>
</evidence>
<sequence length="142" mass="16101">MDSSLKSRGRHKLLQHYIRHRRKTEKENAKLAVPDETVTPKLVEDKTPKAELIISLKINQKASSHRKRKIELVSEVSEEKRPRVEQGIALILIASATNDSIVPTYPIPCVPSIKLAKKTEMKLEASRFGNHAIQHIQIPEAE</sequence>
<reference evidence="1 2" key="1">
    <citation type="journal article" date="2011" name="Science">
        <title>The ecoresponsive genome of Daphnia pulex.</title>
        <authorList>
            <person name="Colbourne J.K."/>
            <person name="Pfrender M.E."/>
            <person name="Gilbert D."/>
            <person name="Thomas W.K."/>
            <person name="Tucker A."/>
            <person name="Oakley T.H."/>
            <person name="Tokishita S."/>
            <person name="Aerts A."/>
            <person name="Arnold G.J."/>
            <person name="Basu M.K."/>
            <person name="Bauer D.J."/>
            <person name="Caceres C.E."/>
            <person name="Carmel L."/>
            <person name="Casola C."/>
            <person name="Choi J.H."/>
            <person name="Detter J.C."/>
            <person name="Dong Q."/>
            <person name="Dusheyko S."/>
            <person name="Eads B.D."/>
            <person name="Frohlich T."/>
            <person name="Geiler-Samerotte K.A."/>
            <person name="Gerlach D."/>
            <person name="Hatcher P."/>
            <person name="Jogdeo S."/>
            <person name="Krijgsveld J."/>
            <person name="Kriventseva E.V."/>
            <person name="Kultz D."/>
            <person name="Laforsch C."/>
            <person name="Lindquist E."/>
            <person name="Lopez J."/>
            <person name="Manak J.R."/>
            <person name="Muller J."/>
            <person name="Pangilinan J."/>
            <person name="Patwardhan R.P."/>
            <person name="Pitluck S."/>
            <person name="Pritham E.J."/>
            <person name="Rechtsteiner A."/>
            <person name="Rho M."/>
            <person name="Rogozin I.B."/>
            <person name="Sakarya O."/>
            <person name="Salamov A."/>
            <person name="Schaack S."/>
            <person name="Shapiro H."/>
            <person name="Shiga Y."/>
            <person name="Skalitzky C."/>
            <person name="Smith Z."/>
            <person name="Souvorov A."/>
            <person name="Sung W."/>
            <person name="Tang Z."/>
            <person name="Tsuchiya D."/>
            <person name="Tu H."/>
            <person name="Vos H."/>
            <person name="Wang M."/>
            <person name="Wolf Y.I."/>
            <person name="Yamagata H."/>
            <person name="Yamada T."/>
            <person name="Ye Y."/>
            <person name="Shaw J.R."/>
            <person name="Andrews J."/>
            <person name="Crease T.J."/>
            <person name="Tang H."/>
            <person name="Lucas S.M."/>
            <person name="Robertson H.M."/>
            <person name="Bork P."/>
            <person name="Koonin E.V."/>
            <person name="Zdobnov E.M."/>
            <person name="Grigoriev I.V."/>
            <person name="Lynch M."/>
            <person name="Boore J.L."/>
        </authorList>
    </citation>
    <scope>NUCLEOTIDE SEQUENCE [LARGE SCALE GENOMIC DNA]</scope>
</reference>
<dbReference type="KEGG" id="dpx:DAPPUDRAFT_233740"/>
<accession>E9FVK9</accession>
<proteinExistence type="predicted"/>
<keyword evidence="2" id="KW-1185">Reference proteome</keyword>
<dbReference type="AlphaFoldDB" id="E9FVK9"/>
<name>E9FVK9_DAPPU</name>